<keyword evidence="2" id="KW-1185">Reference proteome</keyword>
<proteinExistence type="predicted"/>
<protein>
    <recommendedName>
        <fullName evidence="3">DUF1642 domain-containing protein</fullName>
    </recommendedName>
</protein>
<comment type="caution">
    <text evidence="1">The sequence shown here is derived from an EMBL/GenBank/DDBJ whole genome shotgun (WGS) entry which is preliminary data.</text>
</comment>
<accession>A0ABQ1PX39</accession>
<dbReference type="EMBL" id="BMKI01000045">
    <property type="protein sequence ID" value="GGD06316.1"/>
    <property type="molecule type" value="Genomic_DNA"/>
</dbReference>
<reference evidence="2" key="1">
    <citation type="journal article" date="2019" name="Int. J. Syst. Evol. Microbiol.">
        <title>The Global Catalogue of Microorganisms (GCM) 10K type strain sequencing project: providing services to taxonomists for standard genome sequencing and annotation.</title>
        <authorList>
            <consortium name="The Broad Institute Genomics Platform"/>
            <consortium name="The Broad Institute Genome Sequencing Center for Infectious Disease"/>
            <person name="Wu L."/>
            <person name="Ma J."/>
        </authorList>
    </citation>
    <scope>NUCLEOTIDE SEQUENCE [LARGE SCALE GENOMIC DNA]</scope>
    <source>
        <strain evidence="2">CGMCC 1.15942</strain>
    </source>
</reference>
<gene>
    <name evidence="1" type="ORF">GCM10011573_39670</name>
</gene>
<sequence>MEKIEKLIDEKINDWDDCLNRHYAGEIQNSDVLIRAALSDMEQLKSSLPKPVEVPEFVVKWYELHKRDLEQEIFDLHVDLYQKNLGDRTEFEKWASFTENNPIETLIRMKDGYKVKKEPLYYMPVPCLDETYYVINESGMDVAYGIGDKFMGSELDKYFPDIKKLAVPVEEDAE</sequence>
<dbReference type="Pfam" id="PF07852">
    <property type="entry name" value="DUF1642"/>
    <property type="match status" value="1"/>
</dbReference>
<evidence type="ECO:0008006" key="3">
    <source>
        <dbReference type="Google" id="ProtNLM"/>
    </source>
</evidence>
<dbReference type="RefSeq" id="WP_088269562.1">
    <property type="nucleotide sequence ID" value="NZ_BMKI01000045.1"/>
</dbReference>
<organism evidence="1 2">
    <name type="scientific">Enterococcus wangshanyuanii</name>
    <dbReference type="NCBI Taxonomy" id="2005703"/>
    <lineage>
        <taxon>Bacteria</taxon>
        <taxon>Bacillati</taxon>
        <taxon>Bacillota</taxon>
        <taxon>Bacilli</taxon>
        <taxon>Lactobacillales</taxon>
        <taxon>Enterococcaceae</taxon>
        <taxon>Enterococcus</taxon>
    </lineage>
</organism>
<dbReference type="Proteomes" id="UP000630615">
    <property type="component" value="Unassembled WGS sequence"/>
</dbReference>
<evidence type="ECO:0000313" key="2">
    <source>
        <dbReference type="Proteomes" id="UP000630615"/>
    </source>
</evidence>
<name>A0ABQ1PX39_9ENTE</name>
<dbReference type="InterPro" id="IPR012865">
    <property type="entry name" value="DUF1642"/>
</dbReference>
<evidence type="ECO:0000313" key="1">
    <source>
        <dbReference type="EMBL" id="GGD06316.1"/>
    </source>
</evidence>